<organism evidence="10 11">
    <name type="scientific">Oligella ureolytica</name>
    <dbReference type="NCBI Taxonomy" id="90244"/>
    <lineage>
        <taxon>Bacteria</taxon>
        <taxon>Pseudomonadati</taxon>
        <taxon>Pseudomonadota</taxon>
        <taxon>Betaproteobacteria</taxon>
        <taxon>Burkholderiales</taxon>
        <taxon>Alcaligenaceae</taxon>
        <taxon>Oligella</taxon>
    </lineage>
</organism>
<gene>
    <name evidence="10" type="primary">flgC</name>
    <name evidence="9" type="ORF">I6G29_07850</name>
    <name evidence="10" type="ORF">NCTC11997_01631</name>
</gene>
<comment type="similarity">
    <text evidence="2">Belongs to the flagella basal body rod proteins family.</text>
</comment>
<evidence type="ECO:0000256" key="2">
    <source>
        <dbReference type="ARBA" id="ARBA00009677"/>
    </source>
</evidence>
<accession>A0A378XFK9</accession>
<keyword evidence="4 6" id="KW-0975">Bacterial flagellum</keyword>
<reference evidence="9 12" key="2">
    <citation type="submission" date="2020-12" db="EMBL/GenBank/DDBJ databases">
        <title>FDA dAtabase for Regulatory Grade micrObial Sequences (FDA-ARGOS): Supporting development and validation of Infectious Disease Dx tests.</title>
        <authorList>
            <person name="Sproer C."/>
            <person name="Gronow S."/>
            <person name="Severitt S."/>
            <person name="Schroder I."/>
            <person name="Tallon L."/>
            <person name="Sadzewicz L."/>
            <person name="Zhao X."/>
            <person name="Boylan J."/>
            <person name="Ott S."/>
            <person name="Bowen H."/>
            <person name="Vavikolanu K."/>
            <person name="Mehta A."/>
            <person name="Aluvathingal J."/>
            <person name="Nadendla S."/>
            <person name="Lowell S."/>
            <person name="Myers T."/>
            <person name="Yan Y."/>
            <person name="Sichtig H."/>
        </authorList>
    </citation>
    <scope>NUCLEOTIDE SEQUENCE [LARGE SCALE GENOMIC DNA]</scope>
    <source>
        <strain evidence="9 12">FDAARGOS_872</strain>
    </source>
</reference>
<dbReference type="NCBIfam" id="TIGR01395">
    <property type="entry name" value="FlgC"/>
    <property type="match status" value="1"/>
</dbReference>
<dbReference type="InterPro" id="IPR006299">
    <property type="entry name" value="FlgC"/>
</dbReference>
<dbReference type="OrthoDB" id="9794148at2"/>
<dbReference type="EMBL" id="UGSB01000001">
    <property type="protein sequence ID" value="SUA54822.1"/>
    <property type="molecule type" value="Genomic_DNA"/>
</dbReference>
<evidence type="ECO:0000256" key="4">
    <source>
        <dbReference type="ARBA" id="ARBA00023143"/>
    </source>
</evidence>
<name>A0A378XFK9_9BURK</name>
<evidence type="ECO:0000256" key="5">
    <source>
        <dbReference type="ARBA" id="ARBA00025933"/>
    </source>
</evidence>
<dbReference type="PANTHER" id="PTHR30435">
    <property type="entry name" value="FLAGELLAR PROTEIN"/>
    <property type="match status" value="1"/>
</dbReference>
<evidence type="ECO:0000313" key="9">
    <source>
        <dbReference type="EMBL" id="QPT39107.1"/>
    </source>
</evidence>
<evidence type="ECO:0000256" key="6">
    <source>
        <dbReference type="RuleBase" id="RU362062"/>
    </source>
</evidence>
<evidence type="ECO:0000313" key="11">
    <source>
        <dbReference type="Proteomes" id="UP000254603"/>
    </source>
</evidence>
<dbReference type="STRING" id="1122619.GCA_000373745_00811"/>
<comment type="subcellular location">
    <subcellularLocation>
        <location evidence="1 6">Bacterial flagellum basal body</location>
    </subcellularLocation>
</comment>
<feature type="domain" description="Flagellar basal-body/hook protein C-terminal" evidence="8">
    <location>
        <begin position="93"/>
        <end position="136"/>
    </location>
</feature>
<dbReference type="EMBL" id="CP065725">
    <property type="protein sequence ID" value="QPT39107.1"/>
    <property type="molecule type" value="Genomic_DNA"/>
</dbReference>
<evidence type="ECO:0000313" key="10">
    <source>
        <dbReference type="EMBL" id="SUA54822.1"/>
    </source>
</evidence>
<keyword evidence="9" id="KW-0282">Flagellum</keyword>
<dbReference type="PANTHER" id="PTHR30435:SF2">
    <property type="entry name" value="FLAGELLAR BASAL-BODY ROD PROTEIN FLGC"/>
    <property type="match status" value="1"/>
</dbReference>
<dbReference type="Proteomes" id="UP000254603">
    <property type="component" value="Unassembled WGS sequence"/>
</dbReference>
<evidence type="ECO:0000259" key="7">
    <source>
        <dbReference type="Pfam" id="PF00460"/>
    </source>
</evidence>
<dbReference type="Pfam" id="PF00460">
    <property type="entry name" value="Flg_bb_rod"/>
    <property type="match status" value="1"/>
</dbReference>
<evidence type="ECO:0000256" key="3">
    <source>
        <dbReference type="ARBA" id="ARBA00017941"/>
    </source>
</evidence>
<dbReference type="Proteomes" id="UP000594903">
    <property type="component" value="Chromosome"/>
</dbReference>
<protein>
    <recommendedName>
        <fullName evidence="3 6">Flagellar basal-body rod protein FlgC</fullName>
    </recommendedName>
</protein>
<keyword evidence="12" id="KW-1185">Reference proteome</keyword>
<feature type="domain" description="Flagellar basal body rod protein N-terminal" evidence="7">
    <location>
        <begin position="9"/>
        <end position="37"/>
    </location>
</feature>
<proteinExistence type="inferred from homology"/>
<dbReference type="GO" id="GO:0030694">
    <property type="term" value="C:bacterial-type flagellum basal body, rod"/>
    <property type="evidence" value="ECO:0007669"/>
    <property type="project" value="UniProtKB-UniRule"/>
</dbReference>
<evidence type="ECO:0000313" key="12">
    <source>
        <dbReference type="Proteomes" id="UP000594903"/>
    </source>
</evidence>
<evidence type="ECO:0000256" key="1">
    <source>
        <dbReference type="ARBA" id="ARBA00004117"/>
    </source>
</evidence>
<dbReference type="InterPro" id="IPR001444">
    <property type="entry name" value="Flag_bb_rod_N"/>
</dbReference>
<sequence length="139" mass="14535">MSSMMSIFEISGSALNAGSQRLNVIASNLANAQSVAGPDGQAYKAKQVVFQMAPLGNAQTVHPIGGVQVSAVVESQAPMRLQYDPKSPHANSDGYVTLPNVDVVAETVNMIAASRSYQANVEVVNTAKALMMKTLALGQ</sequence>
<dbReference type="RefSeq" id="WP_018573991.1">
    <property type="nucleotide sequence ID" value="NZ_CP065725.1"/>
</dbReference>
<keyword evidence="9" id="KW-0969">Cilium</keyword>
<comment type="subunit">
    <text evidence="5 6">The basal body constitutes a major portion of the flagellar organelle and consists of four rings (L,P,S, and M) mounted on a central rod. The rod consists of about 26 subunits of FlgG in the distal portion, and FlgB, FlgC and FlgF are thought to build up the proximal portion of the rod with about 6 subunits each.</text>
</comment>
<dbReference type="Pfam" id="PF06429">
    <property type="entry name" value="Flg_bbr_C"/>
    <property type="match status" value="1"/>
</dbReference>
<dbReference type="InterPro" id="IPR010930">
    <property type="entry name" value="Flg_bb/hook_C_dom"/>
</dbReference>
<dbReference type="GO" id="GO:0071978">
    <property type="term" value="P:bacterial-type flagellum-dependent swarming motility"/>
    <property type="evidence" value="ECO:0007669"/>
    <property type="project" value="TreeGrafter"/>
</dbReference>
<reference evidence="10 11" key="1">
    <citation type="submission" date="2018-06" db="EMBL/GenBank/DDBJ databases">
        <authorList>
            <consortium name="Pathogen Informatics"/>
            <person name="Doyle S."/>
        </authorList>
    </citation>
    <scope>NUCLEOTIDE SEQUENCE [LARGE SCALE GENOMIC DNA]</scope>
    <source>
        <strain evidence="10 11">NCTC11997</strain>
    </source>
</reference>
<evidence type="ECO:0000259" key="8">
    <source>
        <dbReference type="Pfam" id="PF06429"/>
    </source>
</evidence>
<keyword evidence="9" id="KW-0966">Cell projection</keyword>
<dbReference type="AlphaFoldDB" id="A0A378XFK9"/>